<keyword evidence="3" id="KW-1185">Reference proteome</keyword>
<dbReference type="EMBL" id="JAUCMV010000005">
    <property type="protein sequence ID" value="KAK0394917.1"/>
    <property type="molecule type" value="Genomic_DNA"/>
</dbReference>
<dbReference type="Proteomes" id="UP001175271">
    <property type="component" value="Unassembled WGS sequence"/>
</dbReference>
<name>A0AA39GZF1_9BILA</name>
<reference evidence="2" key="1">
    <citation type="submission" date="2023-06" db="EMBL/GenBank/DDBJ databases">
        <title>Genomic analysis of the entomopathogenic nematode Steinernema hermaphroditum.</title>
        <authorList>
            <person name="Schwarz E.M."/>
            <person name="Heppert J.K."/>
            <person name="Baniya A."/>
            <person name="Schwartz H.T."/>
            <person name="Tan C.-H."/>
            <person name="Antoshechkin I."/>
            <person name="Sternberg P.W."/>
            <person name="Goodrich-Blair H."/>
            <person name="Dillman A.R."/>
        </authorList>
    </citation>
    <scope>NUCLEOTIDE SEQUENCE</scope>
    <source>
        <strain evidence="2">PS9179</strain>
        <tissue evidence="2">Whole animal</tissue>
    </source>
</reference>
<feature type="compositionally biased region" description="Basic and acidic residues" evidence="1">
    <location>
        <begin position="108"/>
        <end position="125"/>
    </location>
</feature>
<gene>
    <name evidence="2" type="ORF">QR680_001007</name>
</gene>
<feature type="compositionally biased region" description="Basic and acidic residues" evidence="1">
    <location>
        <begin position="139"/>
        <end position="160"/>
    </location>
</feature>
<organism evidence="2 3">
    <name type="scientific">Steinernema hermaphroditum</name>
    <dbReference type="NCBI Taxonomy" id="289476"/>
    <lineage>
        <taxon>Eukaryota</taxon>
        <taxon>Metazoa</taxon>
        <taxon>Ecdysozoa</taxon>
        <taxon>Nematoda</taxon>
        <taxon>Chromadorea</taxon>
        <taxon>Rhabditida</taxon>
        <taxon>Tylenchina</taxon>
        <taxon>Panagrolaimomorpha</taxon>
        <taxon>Strongyloidoidea</taxon>
        <taxon>Steinernematidae</taxon>
        <taxon>Steinernema</taxon>
    </lineage>
</organism>
<comment type="caution">
    <text evidence="2">The sequence shown here is derived from an EMBL/GenBank/DDBJ whole genome shotgun (WGS) entry which is preliminary data.</text>
</comment>
<dbReference type="AlphaFoldDB" id="A0AA39GZF1"/>
<accession>A0AA39GZF1</accession>
<evidence type="ECO:0000256" key="1">
    <source>
        <dbReference type="SAM" id="MobiDB-lite"/>
    </source>
</evidence>
<proteinExistence type="predicted"/>
<evidence type="ECO:0000313" key="2">
    <source>
        <dbReference type="EMBL" id="KAK0394917.1"/>
    </source>
</evidence>
<protein>
    <submittedName>
        <fullName evidence="2">Uncharacterized protein</fullName>
    </submittedName>
</protein>
<sequence>MRKTALDAVGNFSAEHSDYLERDEMKNMYMVLLRMEEQSYLELKIQTLQTLELFLEIEEEKSIRMNAQLLAHKCDKQFRIKTYSKEQQEKMKIELVAQKVAQEVAMKEKEKESGESKAKFFERANKKGRKRAHDEEIEERLFERESTPAEVVKQRNAEWRKRQRRKADASASIGFK</sequence>
<feature type="region of interest" description="Disordered" evidence="1">
    <location>
        <begin position="108"/>
        <end position="176"/>
    </location>
</feature>
<evidence type="ECO:0000313" key="3">
    <source>
        <dbReference type="Proteomes" id="UP001175271"/>
    </source>
</evidence>